<evidence type="ECO:0000313" key="4">
    <source>
        <dbReference type="EMBL" id="KAK4115603.1"/>
    </source>
</evidence>
<dbReference type="PROSITE" id="PS50157">
    <property type="entry name" value="ZINC_FINGER_C2H2_2"/>
    <property type="match status" value="2"/>
</dbReference>
<dbReference type="GO" id="GO:0005634">
    <property type="term" value="C:nucleus"/>
    <property type="evidence" value="ECO:0007669"/>
    <property type="project" value="TreeGrafter"/>
</dbReference>
<dbReference type="GO" id="GO:0006357">
    <property type="term" value="P:regulation of transcription by RNA polymerase II"/>
    <property type="evidence" value="ECO:0007669"/>
    <property type="project" value="TreeGrafter"/>
</dbReference>
<dbReference type="GeneID" id="89935201"/>
<protein>
    <recommendedName>
        <fullName evidence="3">C2H2-type domain-containing protein</fullName>
    </recommendedName>
</protein>
<evidence type="ECO:0000313" key="5">
    <source>
        <dbReference type="Proteomes" id="UP001302812"/>
    </source>
</evidence>
<dbReference type="InterPro" id="IPR051061">
    <property type="entry name" value="Zinc_finger_trans_reg"/>
</dbReference>
<keyword evidence="5" id="KW-1185">Reference proteome</keyword>
<evidence type="ECO:0000256" key="2">
    <source>
        <dbReference type="SAM" id="MobiDB-lite"/>
    </source>
</evidence>
<feature type="domain" description="C2H2-type" evidence="3">
    <location>
        <begin position="609"/>
        <end position="645"/>
    </location>
</feature>
<sequence>MTLHQSRPYSIRQHPTQHLQPTFFEHAHNNLPFDAEDLSVLDLDVPSLSSSPISTHSLPLQYSRIDSPLSTFDSIPASTAAVPREAHEDPLFHFRAQSAHGLSDSSAQLFANADLMQTDSWLPNGQMTPQSVGRFSHHRESSRSSLGSNGPASPYSHNISNPRIAVNDSVNDNFSGLPGADDFHYQLTAKSFPGISHDTFYTTLPSYGSADNAAMTAFSGLATAPRRRNERSMLPPSEDPIGPRGSQPVSVASSIASDSPATPAGEPGEDRKFGEIDSDLFDMFLETSDLPCLDDAAMQTVPKLDRTMTDVYNDELYNPDFKITSTTQGHAPIPQSNALFTQRLQAANNQHLAAAGHSPVSAVSRDRSPFRQGSPLAPVPMHEFPSTVGSSQVRFGSAQQMREQNKAMQDAQALRQQIARSVDTSTPQTISPKDAMLEFHEPEGDANFPLFPQQNTDGFDSNAITTAAAVQNQPAFDGLHMDSNAFNFMPQLPTAIQRYQFMAQAQPQQRSVVPSGSATSLDTSRVSSADTAATESTHEAVPQRPPSARADGGTYTCTYHGCTLRFDTPALLQKHKREGHRQAHGLQGPRRADAAGMTSGLLNTQAGPHRCDRINPSTGKPCATVFSRPYDLTRHEDTIHNARKQKVRCDLCTDEKTFSRADALTRHYRVCHSDVELPSKHRRRTGHS</sequence>
<dbReference type="InterPro" id="IPR013087">
    <property type="entry name" value="Znf_C2H2_type"/>
</dbReference>
<dbReference type="SMART" id="SM00355">
    <property type="entry name" value="ZnF_C2H2"/>
    <property type="match status" value="3"/>
</dbReference>
<reference evidence="4" key="1">
    <citation type="journal article" date="2023" name="Mol. Phylogenet. Evol.">
        <title>Genome-scale phylogeny and comparative genomics of the fungal order Sordariales.</title>
        <authorList>
            <person name="Hensen N."/>
            <person name="Bonometti L."/>
            <person name="Westerberg I."/>
            <person name="Brannstrom I.O."/>
            <person name="Guillou S."/>
            <person name="Cros-Aarteil S."/>
            <person name="Calhoun S."/>
            <person name="Haridas S."/>
            <person name="Kuo A."/>
            <person name="Mondo S."/>
            <person name="Pangilinan J."/>
            <person name="Riley R."/>
            <person name="LaButti K."/>
            <person name="Andreopoulos B."/>
            <person name="Lipzen A."/>
            <person name="Chen C."/>
            <person name="Yan M."/>
            <person name="Daum C."/>
            <person name="Ng V."/>
            <person name="Clum A."/>
            <person name="Steindorff A."/>
            <person name="Ohm R.A."/>
            <person name="Martin F."/>
            <person name="Silar P."/>
            <person name="Natvig D.O."/>
            <person name="Lalanne C."/>
            <person name="Gautier V."/>
            <person name="Ament-Velasquez S.L."/>
            <person name="Kruys A."/>
            <person name="Hutchinson M.I."/>
            <person name="Powell A.J."/>
            <person name="Barry K."/>
            <person name="Miller A.N."/>
            <person name="Grigoriev I.V."/>
            <person name="Debuchy R."/>
            <person name="Gladieux P."/>
            <person name="Hiltunen Thoren M."/>
            <person name="Johannesson H."/>
        </authorList>
    </citation>
    <scope>NUCLEOTIDE SEQUENCE</scope>
    <source>
        <strain evidence="4">CBS 508.74</strain>
    </source>
</reference>
<dbReference type="PANTHER" id="PTHR46179">
    <property type="entry name" value="ZINC FINGER PROTEIN"/>
    <property type="match status" value="1"/>
</dbReference>
<feature type="region of interest" description="Disordered" evidence="2">
    <location>
        <begin position="126"/>
        <end position="164"/>
    </location>
</feature>
<feature type="region of interest" description="Disordered" evidence="2">
    <location>
        <begin position="507"/>
        <end position="549"/>
    </location>
</feature>
<comment type="caution">
    <text evidence="4">The sequence shown here is derived from an EMBL/GenBank/DDBJ whole genome shotgun (WGS) entry which is preliminary data.</text>
</comment>
<gene>
    <name evidence="4" type="ORF">N656DRAFT_703089</name>
</gene>
<feature type="compositionally biased region" description="Polar residues" evidence="2">
    <location>
        <begin position="247"/>
        <end position="260"/>
    </location>
</feature>
<proteinExistence type="predicted"/>
<feature type="domain" description="C2H2-type" evidence="3">
    <location>
        <begin position="555"/>
        <end position="589"/>
    </location>
</feature>
<accession>A0AAN6TJI8</accession>
<dbReference type="PANTHER" id="PTHR46179:SF19">
    <property type="entry name" value="C2H2 FINGER DOMAIN TRANSCRIPTION FACTOR (EUROFUNG)-RELATED"/>
    <property type="match status" value="1"/>
</dbReference>
<feature type="compositionally biased region" description="Polar residues" evidence="2">
    <location>
        <begin position="507"/>
        <end position="535"/>
    </location>
</feature>
<organism evidence="4 5">
    <name type="scientific">Canariomyces notabilis</name>
    <dbReference type="NCBI Taxonomy" id="2074819"/>
    <lineage>
        <taxon>Eukaryota</taxon>
        <taxon>Fungi</taxon>
        <taxon>Dikarya</taxon>
        <taxon>Ascomycota</taxon>
        <taxon>Pezizomycotina</taxon>
        <taxon>Sordariomycetes</taxon>
        <taxon>Sordariomycetidae</taxon>
        <taxon>Sordariales</taxon>
        <taxon>Chaetomiaceae</taxon>
        <taxon>Canariomyces</taxon>
    </lineage>
</organism>
<evidence type="ECO:0000256" key="1">
    <source>
        <dbReference type="PROSITE-ProRule" id="PRU00042"/>
    </source>
</evidence>
<dbReference type="RefSeq" id="XP_064673173.1">
    <property type="nucleotide sequence ID" value="XM_064811076.1"/>
</dbReference>
<feature type="region of interest" description="Disordered" evidence="2">
    <location>
        <begin position="221"/>
        <end position="273"/>
    </location>
</feature>
<dbReference type="PROSITE" id="PS00028">
    <property type="entry name" value="ZINC_FINGER_C2H2_1"/>
    <property type="match status" value="1"/>
</dbReference>
<dbReference type="EMBL" id="MU853334">
    <property type="protein sequence ID" value="KAK4115603.1"/>
    <property type="molecule type" value="Genomic_DNA"/>
</dbReference>
<keyword evidence="1" id="KW-0862">Zinc</keyword>
<dbReference type="AlphaFoldDB" id="A0AAN6TJI8"/>
<dbReference type="GO" id="GO:0008270">
    <property type="term" value="F:zinc ion binding"/>
    <property type="evidence" value="ECO:0007669"/>
    <property type="project" value="UniProtKB-KW"/>
</dbReference>
<name>A0AAN6TJI8_9PEZI</name>
<reference evidence="4" key="2">
    <citation type="submission" date="2023-05" db="EMBL/GenBank/DDBJ databases">
        <authorList>
            <consortium name="Lawrence Berkeley National Laboratory"/>
            <person name="Steindorff A."/>
            <person name="Hensen N."/>
            <person name="Bonometti L."/>
            <person name="Westerberg I."/>
            <person name="Brannstrom I.O."/>
            <person name="Guillou S."/>
            <person name="Cros-Aarteil S."/>
            <person name="Calhoun S."/>
            <person name="Haridas S."/>
            <person name="Kuo A."/>
            <person name="Mondo S."/>
            <person name="Pangilinan J."/>
            <person name="Riley R."/>
            <person name="Labutti K."/>
            <person name="Andreopoulos B."/>
            <person name="Lipzen A."/>
            <person name="Chen C."/>
            <person name="Yanf M."/>
            <person name="Daum C."/>
            <person name="Ng V."/>
            <person name="Clum A."/>
            <person name="Ohm R."/>
            <person name="Martin F."/>
            <person name="Silar P."/>
            <person name="Natvig D."/>
            <person name="Lalanne C."/>
            <person name="Gautier V."/>
            <person name="Ament-Velasquez S.L."/>
            <person name="Kruys A."/>
            <person name="Hutchinson M.I."/>
            <person name="Powell A.J."/>
            <person name="Barry K."/>
            <person name="Miller A.N."/>
            <person name="Grigoriev I.V."/>
            <person name="Debuchy R."/>
            <person name="Gladieux P."/>
            <person name="Thoren M.H."/>
            <person name="Johannesson H."/>
        </authorList>
    </citation>
    <scope>NUCLEOTIDE SEQUENCE</scope>
    <source>
        <strain evidence="4">CBS 508.74</strain>
    </source>
</reference>
<dbReference type="Proteomes" id="UP001302812">
    <property type="component" value="Unassembled WGS sequence"/>
</dbReference>
<keyword evidence="1" id="KW-0479">Metal-binding</keyword>
<feature type="compositionally biased region" description="Low complexity" evidence="2">
    <location>
        <begin position="143"/>
        <end position="153"/>
    </location>
</feature>
<keyword evidence="1" id="KW-0863">Zinc-finger</keyword>
<dbReference type="Gene3D" id="3.30.160.60">
    <property type="entry name" value="Classic Zinc Finger"/>
    <property type="match status" value="1"/>
</dbReference>
<evidence type="ECO:0000259" key="3">
    <source>
        <dbReference type="PROSITE" id="PS50157"/>
    </source>
</evidence>